<dbReference type="Gene3D" id="1.20.120.920">
    <property type="entry name" value="CRISPR-associated endonuclease Cas1, C-terminal domain"/>
    <property type="match status" value="1"/>
</dbReference>
<keyword evidence="2" id="KW-1185">Reference proteome</keyword>
<evidence type="ECO:0000313" key="1">
    <source>
        <dbReference type="EMBL" id="OEG70418.1"/>
    </source>
</evidence>
<comment type="caution">
    <text evidence="1">The sequence shown here is derived from an EMBL/GenBank/DDBJ whole genome shotgun (WGS) entry which is preliminary data.</text>
</comment>
<protein>
    <submittedName>
        <fullName evidence="1">Uncharacterized protein</fullName>
    </submittedName>
</protein>
<organism evidence="1 2">
    <name type="scientific">Endomicrobium trichonymphae</name>
    <dbReference type="NCBI Taxonomy" id="1408204"/>
    <lineage>
        <taxon>Bacteria</taxon>
        <taxon>Pseudomonadati</taxon>
        <taxon>Elusimicrobiota</taxon>
        <taxon>Endomicrobiia</taxon>
        <taxon>Endomicrobiales</taxon>
        <taxon>Endomicrobiaceae</taxon>
        <taxon>Candidatus Endomicrobiellum</taxon>
    </lineage>
</organism>
<sequence>MSQSVCLASFQKSDSKYLQLLDFAKEVKAGDSTFREGIGAKIYSGELFDNFYRNNKNEDIINSSLNYGYAVLRSGITSLQ</sequence>
<dbReference type="InterPro" id="IPR042206">
    <property type="entry name" value="CRISPR-assoc_Cas1_C"/>
</dbReference>
<dbReference type="Proteomes" id="UP000095237">
    <property type="component" value="Unassembled WGS sequence"/>
</dbReference>
<evidence type="ECO:0000313" key="2">
    <source>
        <dbReference type="Proteomes" id="UP000095237"/>
    </source>
</evidence>
<dbReference type="AlphaFoldDB" id="A0A1E5IKD5"/>
<dbReference type="EMBL" id="LNVX01000344">
    <property type="protein sequence ID" value="OEG70418.1"/>
    <property type="molecule type" value="Genomic_DNA"/>
</dbReference>
<reference evidence="1 2" key="1">
    <citation type="submission" date="2015-11" db="EMBL/GenBank/DDBJ databases">
        <title>Evidence for parallel genomic evolution in an endosymbiosis of termite gut flagellates.</title>
        <authorList>
            <person name="Zheng H."/>
        </authorList>
    </citation>
    <scope>NUCLEOTIDE SEQUENCE [LARGE SCALE GENOMIC DNA]</scope>
    <source>
        <strain evidence="1 2">CET450</strain>
    </source>
</reference>
<proteinExistence type="predicted"/>
<gene>
    <name evidence="1" type="ORF">ATZ36_01075</name>
</gene>
<name>A0A1E5IKD5_ENDTX</name>
<accession>A0A1E5IKD5</accession>